<dbReference type="OrthoDB" id="10530440at2759"/>
<feature type="compositionally biased region" description="Basic residues" evidence="1">
    <location>
        <begin position="311"/>
        <end position="321"/>
    </location>
</feature>
<feature type="compositionally biased region" description="Basic and acidic residues" evidence="1">
    <location>
        <begin position="243"/>
        <end position="256"/>
    </location>
</feature>
<evidence type="ECO:0000313" key="2">
    <source>
        <dbReference type="EMBL" id="QDS77529.1"/>
    </source>
</evidence>
<feature type="compositionally biased region" description="Basic and acidic residues" evidence="1">
    <location>
        <begin position="339"/>
        <end position="350"/>
    </location>
</feature>
<protein>
    <submittedName>
        <fullName evidence="2">Uncharacterized protein</fullName>
    </submittedName>
</protein>
<feature type="region of interest" description="Disordered" evidence="1">
    <location>
        <begin position="228"/>
        <end position="355"/>
    </location>
</feature>
<dbReference type="AlphaFoldDB" id="A0A517LPH8"/>
<feature type="compositionally biased region" description="Polar residues" evidence="1">
    <location>
        <begin position="50"/>
        <end position="62"/>
    </location>
</feature>
<feature type="compositionally biased region" description="Basic and acidic residues" evidence="1">
    <location>
        <begin position="280"/>
        <end position="290"/>
    </location>
</feature>
<name>A0A517LPH8_9PEZI</name>
<keyword evidence="3" id="KW-1185">Reference proteome</keyword>
<accession>A0A517LPH8</accession>
<gene>
    <name evidence="2" type="ORF">FKW77_000855</name>
</gene>
<dbReference type="EMBL" id="CP042202">
    <property type="protein sequence ID" value="QDS77529.1"/>
    <property type="molecule type" value="Genomic_DNA"/>
</dbReference>
<organism evidence="2 3">
    <name type="scientific">Venturia effusa</name>
    <dbReference type="NCBI Taxonomy" id="50376"/>
    <lineage>
        <taxon>Eukaryota</taxon>
        <taxon>Fungi</taxon>
        <taxon>Dikarya</taxon>
        <taxon>Ascomycota</taxon>
        <taxon>Pezizomycotina</taxon>
        <taxon>Dothideomycetes</taxon>
        <taxon>Pleosporomycetidae</taxon>
        <taxon>Venturiales</taxon>
        <taxon>Venturiaceae</taxon>
        <taxon>Venturia</taxon>
    </lineage>
</organism>
<evidence type="ECO:0000313" key="3">
    <source>
        <dbReference type="Proteomes" id="UP000316270"/>
    </source>
</evidence>
<evidence type="ECO:0000256" key="1">
    <source>
        <dbReference type="SAM" id="MobiDB-lite"/>
    </source>
</evidence>
<dbReference type="Proteomes" id="UP000316270">
    <property type="component" value="Chromosome 18"/>
</dbReference>
<feature type="region of interest" description="Disordered" evidence="1">
    <location>
        <begin position="1"/>
        <end position="90"/>
    </location>
</feature>
<proteinExistence type="predicted"/>
<sequence length="521" mass="58928">MVKRDIEDVEPEVEGAAIPTSSKKRKGEDVVAPTREVRIRKKSAPRQEMAYTNESATAQKPVSSKKRKSEQADEQTKGPKVTKKRKVSATQEQPIINAVPIIHTDYEKWNVLRIIGRVTNAHFNSKWPIYCYELEGEPPRWSWDLAGSFKNPKCIKKMQDSFDKVNRLGTARLREGSDELEEACREHGVAPPAASGAPTIGLQDLNHNIFAWFGPDGYTSDEPNAKASVASVDAPKQVTTVENRPEASMRKKETTTKKSSIPLVLATSPGLASDVGEQAKISRQEVKKESLAPPRTASPEAINAEQDRHSARQRRSLRRNAAKYEDDSPPPKKRSQPKRMTEKERLQKKDEEEEEKVNQILQRYSNLIIPVESDFVYLVTDPPTLNRVLVPRDPAMKPSIVGLYRRQLAPAFNGATRTATYNPIYSRDAEVTVHNDLVEWDENESATFEVYLVKWTKTFANGGQSFVKGFVAAEHLEQHVDYFPEIESFEHESRAAIYKAEDEAAREELELKKEEKVEENH</sequence>
<reference evidence="2 3" key="1">
    <citation type="submission" date="2019-07" db="EMBL/GenBank/DDBJ databases">
        <title>Finished genome of Venturia effusa.</title>
        <authorList>
            <person name="Young C.A."/>
            <person name="Cox M.P."/>
            <person name="Ganley A.R.D."/>
            <person name="David W.J."/>
        </authorList>
    </citation>
    <scope>NUCLEOTIDE SEQUENCE [LARGE SCALE GENOMIC DNA]</scope>
    <source>
        <strain evidence="3">albino</strain>
    </source>
</reference>